<evidence type="ECO:0000313" key="11">
    <source>
        <dbReference type="EMBL" id="ODM09145.1"/>
    </source>
</evidence>
<dbReference type="RefSeq" id="WP_044966707.1">
    <property type="nucleotide sequence ID" value="NZ_DBFYTC010000101.1"/>
</dbReference>
<dbReference type="InterPro" id="IPR000515">
    <property type="entry name" value="MetI-like"/>
</dbReference>
<dbReference type="InterPro" id="IPR043429">
    <property type="entry name" value="ArtM/GltK/GlnP/TcyL/YhdX-like"/>
</dbReference>
<feature type="transmembrane region" description="Helical" evidence="9">
    <location>
        <begin position="99"/>
        <end position="116"/>
    </location>
</feature>
<keyword evidence="6" id="KW-0029">Amino-acid transport</keyword>
<feature type="transmembrane region" description="Helical" evidence="9">
    <location>
        <begin position="74"/>
        <end position="93"/>
    </location>
</feature>
<dbReference type="GO" id="GO:0006865">
    <property type="term" value="P:amino acid transport"/>
    <property type="evidence" value="ECO:0007669"/>
    <property type="project" value="UniProtKB-KW"/>
</dbReference>
<dbReference type="GO" id="GO:0043190">
    <property type="term" value="C:ATP-binding cassette (ABC) transporter complex"/>
    <property type="evidence" value="ECO:0007669"/>
    <property type="project" value="InterPro"/>
</dbReference>
<accession>A0A1E3AK38</accession>
<organism evidence="11 12">
    <name type="scientific">Eisenbergiella tayi</name>
    <dbReference type="NCBI Taxonomy" id="1432052"/>
    <lineage>
        <taxon>Bacteria</taxon>
        <taxon>Bacillati</taxon>
        <taxon>Bacillota</taxon>
        <taxon>Clostridia</taxon>
        <taxon>Lachnospirales</taxon>
        <taxon>Lachnospiraceae</taxon>
        <taxon>Eisenbergiella</taxon>
    </lineage>
</organism>
<evidence type="ECO:0000256" key="7">
    <source>
        <dbReference type="ARBA" id="ARBA00022989"/>
    </source>
</evidence>
<comment type="similarity">
    <text evidence="2">Belongs to the binding-protein-dependent transport system permease family. HisMQ subfamily.</text>
</comment>
<evidence type="ECO:0000256" key="2">
    <source>
        <dbReference type="ARBA" id="ARBA00010072"/>
    </source>
</evidence>
<dbReference type="Gene3D" id="1.10.3720.10">
    <property type="entry name" value="MetI-like"/>
    <property type="match status" value="1"/>
</dbReference>
<proteinExistence type="inferred from homology"/>
<reference evidence="11 12" key="1">
    <citation type="submission" date="2016-07" db="EMBL/GenBank/DDBJ databases">
        <title>Characterization of isolates of Eisenbergiella tayi derived from blood cultures, using whole genome sequencing.</title>
        <authorList>
            <person name="Burdz T."/>
            <person name="Wiebe D."/>
            <person name="Huynh C."/>
            <person name="Bernard K."/>
        </authorList>
    </citation>
    <scope>NUCLEOTIDE SEQUENCE [LARGE SCALE GENOMIC DNA]</scope>
    <source>
        <strain evidence="11 12">NML 120489</strain>
    </source>
</reference>
<sequence length="250" mass="27790">MQKFMDQFYLNFIKDNRWKYLTDGLKTTLLITFFAVILGIVLGFLVAIVRSSAVKSGIKKPVKMKEKGVYIRKLLGYYLFKLVDFICQLYLTVIRGTPTMIQLLIMYYVIFGSVSIDKRVVAILAFGINSGAYVAEIVRSGIMAIDIGQFEAGRSLGFGYAATMWHIILPQALKNVLPALGNEIIVLLKETSISGYIALTDLTHGGNVIRSQTYSAFMPLLAVALVYLAIVSLLAAGVSALERRLRTNER</sequence>
<comment type="subcellular location">
    <subcellularLocation>
        <location evidence="1 9">Cell membrane</location>
        <topology evidence="1 9">Multi-pass membrane protein</topology>
    </subcellularLocation>
</comment>
<feature type="transmembrane region" description="Helical" evidence="9">
    <location>
        <begin position="220"/>
        <end position="241"/>
    </location>
</feature>
<evidence type="ECO:0000256" key="5">
    <source>
        <dbReference type="ARBA" id="ARBA00022692"/>
    </source>
</evidence>
<comment type="caution">
    <text evidence="11">The sequence shown here is derived from an EMBL/GenBank/DDBJ whole genome shotgun (WGS) entry which is preliminary data.</text>
</comment>
<evidence type="ECO:0000256" key="6">
    <source>
        <dbReference type="ARBA" id="ARBA00022970"/>
    </source>
</evidence>
<protein>
    <submittedName>
        <fullName evidence="11">Arginine transport system permease protein ArtQ</fullName>
    </submittedName>
</protein>
<feature type="transmembrane region" description="Helical" evidence="9">
    <location>
        <begin position="29"/>
        <end position="53"/>
    </location>
</feature>
<keyword evidence="8 9" id="KW-0472">Membrane</keyword>
<dbReference type="PANTHER" id="PTHR30614">
    <property type="entry name" value="MEMBRANE COMPONENT OF AMINO ACID ABC TRANSPORTER"/>
    <property type="match status" value="1"/>
</dbReference>
<dbReference type="PANTHER" id="PTHR30614:SF20">
    <property type="entry name" value="GLUTAMINE TRANSPORT SYSTEM PERMEASE PROTEIN GLNP"/>
    <property type="match status" value="1"/>
</dbReference>
<evidence type="ECO:0000313" key="12">
    <source>
        <dbReference type="Proteomes" id="UP000095003"/>
    </source>
</evidence>
<dbReference type="InterPro" id="IPR035906">
    <property type="entry name" value="MetI-like_sf"/>
</dbReference>
<name>A0A1E3AK38_9FIRM</name>
<dbReference type="EMBL" id="MCGI01000005">
    <property type="protein sequence ID" value="ODM09145.1"/>
    <property type="molecule type" value="Genomic_DNA"/>
</dbReference>
<keyword evidence="3 9" id="KW-0813">Transport</keyword>
<evidence type="ECO:0000256" key="3">
    <source>
        <dbReference type="ARBA" id="ARBA00022448"/>
    </source>
</evidence>
<evidence type="ECO:0000256" key="8">
    <source>
        <dbReference type="ARBA" id="ARBA00023136"/>
    </source>
</evidence>
<dbReference type="GeneID" id="93300573"/>
<dbReference type="Pfam" id="PF00528">
    <property type="entry name" value="BPD_transp_1"/>
    <property type="match status" value="1"/>
</dbReference>
<feature type="domain" description="ABC transmembrane type-1" evidence="10">
    <location>
        <begin position="25"/>
        <end position="238"/>
    </location>
</feature>
<dbReference type="SUPFAM" id="SSF161098">
    <property type="entry name" value="MetI-like"/>
    <property type="match status" value="1"/>
</dbReference>
<keyword evidence="4" id="KW-1003">Cell membrane</keyword>
<evidence type="ECO:0000256" key="9">
    <source>
        <dbReference type="RuleBase" id="RU363032"/>
    </source>
</evidence>
<evidence type="ECO:0000259" key="10">
    <source>
        <dbReference type="PROSITE" id="PS50928"/>
    </source>
</evidence>
<gene>
    <name evidence="11" type="primary">artQ</name>
    <name evidence="11" type="ORF">BEH84_04895</name>
</gene>
<keyword evidence="5 9" id="KW-0812">Transmembrane</keyword>
<dbReference type="AlphaFoldDB" id="A0A1E3AK38"/>
<evidence type="ECO:0000256" key="4">
    <source>
        <dbReference type="ARBA" id="ARBA00022475"/>
    </source>
</evidence>
<dbReference type="InterPro" id="IPR010065">
    <property type="entry name" value="AA_ABC_transptr_permease_3TM"/>
</dbReference>
<dbReference type="PROSITE" id="PS50928">
    <property type="entry name" value="ABC_TM1"/>
    <property type="match status" value="1"/>
</dbReference>
<dbReference type="NCBIfam" id="TIGR01726">
    <property type="entry name" value="HEQRo_perm_3TM"/>
    <property type="match status" value="1"/>
</dbReference>
<keyword evidence="7 9" id="KW-1133">Transmembrane helix</keyword>
<dbReference type="GO" id="GO:0022857">
    <property type="term" value="F:transmembrane transporter activity"/>
    <property type="evidence" value="ECO:0007669"/>
    <property type="project" value="InterPro"/>
</dbReference>
<evidence type="ECO:0000256" key="1">
    <source>
        <dbReference type="ARBA" id="ARBA00004651"/>
    </source>
</evidence>
<dbReference type="CDD" id="cd06261">
    <property type="entry name" value="TM_PBP2"/>
    <property type="match status" value="1"/>
</dbReference>
<dbReference type="Proteomes" id="UP000095003">
    <property type="component" value="Unassembled WGS sequence"/>
</dbReference>
<dbReference type="PATRIC" id="fig|1432052.3.peg.5419"/>